<feature type="transmembrane region" description="Helical" evidence="7">
    <location>
        <begin position="203"/>
        <end position="220"/>
    </location>
</feature>
<feature type="transmembrane region" description="Helical" evidence="7">
    <location>
        <begin position="240"/>
        <end position="261"/>
    </location>
</feature>
<comment type="caution">
    <text evidence="6">Lacks conserved residue(s) required for the propagation of feature annotation.</text>
</comment>
<comment type="similarity">
    <text evidence="6">Belongs to the FIT family. FIT1 subfamily.</text>
</comment>
<dbReference type="OrthoDB" id="5579088at2759"/>
<evidence type="ECO:0000256" key="1">
    <source>
        <dbReference type="ARBA" id="ARBA00004477"/>
    </source>
</evidence>
<dbReference type="Proteomes" id="UP000515150">
    <property type="component" value="Chromosome 4"/>
</dbReference>
<evidence type="ECO:0000256" key="6">
    <source>
        <dbReference type="HAMAP-Rule" id="MF_03229"/>
    </source>
</evidence>
<evidence type="ECO:0000313" key="8">
    <source>
        <dbReference type="Proteomes" id="UP000515150"/>
    </source>
</evidence>
<feature type="transmembrane region" description="Helical" evidence="7">
    <location>
        <begin position="60"/>
        <end position="79"/>
    </location>
</feature>
<dbReference type="GO" id="GO:0005789">
    <property type="term" value="C:endoplasmic reticulum membrane"/>
    <property type="evidence" value="ECO:0007669"/>
    <property type="project" value="UniProtKB-SubCell"/>
</dbReference>
<sequence>MKVGTENFSGSDVNMEKLYKVSVRLIQPWKTVLWLLDAALDFGTDLLARLLGSRLVRRHFHLLLSALVLFGPLLSFWVSRYNVFANSNHYVYRKFLRSTWGWTCVLTASFILLRSLAARHPPSLTLRHLSRVAVVGLLWQGGQRLLTLLEDAAGACYEPLSPQDAEGAAAAGQLPLLLHEDWTKASCLRAKLVWRGYDVSQDVLVLCLCCLLLVEELSVFHPHLGQVKPPHGSQGLPLRLVFLLCALLLALWVFLLLCLLAHFPKFPAQQLGGALGYLGWRGLYQGWYRFRSSWGCPGLPSDGLFTSADANKEPR</sequence>
<dbReference type="InParanoid" id="A0A6P7M9T9"/>
<accession>A0A6P7M9T9</accession>
<protein>
    <recommendedName>
        <fullName evidence="6">Fat storage-inducing transmembrane protein 1 homolog</fullName>
    </recommendedName>
    <alternativeName>
        <fullName evidence="6">FITM1-like protein</fullName>
    </alternativeName>
    <alternativeName>
        <fullName evidence="6">Fat-inducing protein 1</fullName>
    </alternativeName>
</protein>
<gene>
    <name evidence="9" type="primary">LOC114853991</name>
    <name evidence="6" type="synonym">FIT1</name>
    <name evidence="6" type="synonym">FITM1</name>
</gene>
<dbReference type="HAMAP" id="MF_03230">
    <property type="entry name" value="FITM2"/>
    <property type="match status" value="1"/>
</dbReference>
<keyword evidence="4 6" id="KW-1133">Transmembrane helix</keyword>
<dbReference type="GO" id="GO:0008654">
    <property type="term" value="P:phospholipid biosynthetic process"/>
    <property type="evidence" value="ECO:0007669"/>
    <property type="project" value="InterPro"/>
</dbReference>
<comment type="function">
    <text evidence="6">May play a role in the formation of lipid droplets (LDs), which are storage organelles at the center of lipid and energy homeostasis. May directly bind to diacylglycerol (DAGs) and triacylglycerol.</text>
</comment>
<evidence type="ECO:0000256" key="3">
    <source>
        <dbReference type="ARBA" id="ARBA00022824"/>
    </source>
</evidence>
<feature type="transmembrane region" description="Helical" evidence="7">
    <location>
        <begin position="99"/>
        <end position="117"/>
    </location>
</feature>
<evidence type="ECO:0000256" key="2">
    <source>
        <dbReference type="ARBA" id="ARBA00022692"/>
    </source>
</evidence>
<dbReference type="Pfam" id="PF10261">
    <property type="entry name" value="FIT"/>
    <property type="match status" value="1"/>
</dbReference>
<keyword evidence="2 6" id="KW-0812">Transmembrane</keyword>
<dbReference type="PANTHER" id="PTHR23129">
    <property type="entry name" value="ACYL-COENZYME A DIPHOSPHATASE FITM2"/>
    <property type="match status" value="1"/>
</dbReference>
<dbReference type="GO" id="GO:0010945">
    <property type="term" value="F:coenzyme A diphosphatase activity"/>
    <property type="evidence" value="ECO:0007669"/>
    <property type="project" value="InterPro"/>
</dbReference>
<evidence type="ECO:0000256" key="5">
    <source>
        <dbReference type="ARBA" id="ARBA00023136"/>
    </source>
</evidence>
<dbReference type="GO" id="GO:0140042">
    <property type="term" value="P:lipid droplet formation"/>
    <property type="evidence" value="ECO:0007669"/>
    <property type="project" value="UniProtKB-UniRule"/>
</dbReference>
<organism evidence="8 9">
    <name type="scientific">Betta splendens</name>
    <name type="common">Siamese fighting fish</name>
    <dbReference type="NCBI Taxonomy" id="158456"/>
    <lineage>
        <taxon>Eukaryota</taxon>
        <taxon>Metazoa</taxon>
        <taxon>Chordata</taxon>
        <taxon>Craniata</taxon>
        <taxon>Vertebrata</taxon>
        <taxon>Euteleostomi</taxon>
        <taxon>Actinopterygii</taxon>
        <taxon>Neopterygii</taxon>
        <taxon>Teleostei</taxon>
        <taxon>Neoteleostei</taxon>
        <taxon>Acanthomorphata</taxon>
        <taxon>Anabantaria</taxon>
        <taxon>Anabantiformes</taxon>
        <taxon>Anabantoidei</taxon>
        <taxon>Osphronemidae</taxon>
        <taxon>Betta</taxon>
    </lineage>
</organism>
<keyword evidence="8" id="KW-1185">Reference proteome</keyword>
<evidence type="ECO:0000256" key="7">
    <source>
        <dbReference type="SAM" id="Phobius"/>
    </source>
</evidence>
<dbReference type="KEGG" id="bspl:114853991"/>
<dbReference type="PANTHER" id="PTHR23129:SF3">
    <property type="entry name" value="FAT STORAGE-INDUCING TRANSMEMBRANE PROTEIN 1"/>
    <property type="match status" value="1"/>
</dbReference>
<comment type="subcellular location">
    <subcellularLocation>
        <location evidence="1 6">Endoplasmic reticulum membrane</location>
        <topology evidence="1 6">Multi-pass membrane protein</topology>
    </subcellularLocation>
</comment>
<evidence type="ECO:0000313" key="9">
    <source>
        <dbReference type="RefSeq" id="XP_029003796.1"/>
    </source>
</evidence>
<dbReference type="RefSeq" id="XP_029003796.1">
    <property type="nucleotide sequence ID" value="XM_029147963.3"/>
</dbReference>
<dbReference type="InterPro" id="IPR046402">
    <property type="entry name" value="FIT1"/>
</dbReference>
<dbReference type="GeneID" id="114853991"/>
<dbReference type="InterPro" id="IPR046401">
    <property type="entry name" value="FITM1/2"/>
</dbReference>
<proteinExistence type="inferred from homology"/>
<evidence type="ECO:0000256" key="4">
    <source>
        <dbReference type="ARBA" id="ARBA00022989"/>
    </source>
</evidence>
<dbReference type="InterPro" id="IPR019388">
    <property type="entry name" value="FIT"/>
</dbReference>
<dbReference type="AlphaFoldDB" id="A0A6P7M9T9"/>
<dbReference type="HAMAP" id="MF_03229">
    <property type="entry name" value="FITM1"/>
    <property type="match status" value="1"/>
</dbReference>
<keyword evidence="3 6" id="KW-0256">Endoplasmic reticulum</keyword>
<reference evidence="9" key="1">
    <citation type="submission" date="2025-08" db="UniProtKB">
        <authorList>
            <consortium name="RefSeq"/>
        </authorList>
    </citation>
    <scope>IDENTIFICATION</scope>
</reference>
<name>A0A6P7M9T9_BETSP</name>
<keyword evidence="5 6" id="KW-0472">Membrane</keyword>